<dbReference type="OrthoDB" id="5184291at2"/>
<dbReference type="EMBL" id="RJKM01000001">
    <property type="protein sequence ID" value="ROP35740.1"/>
    <property type="molecule type" value="Genomic_DNA"/>
</dbReference>
<accession>A0A3N1GZL2</accession>
<name>A0A3N1GZL2_9PSEU</name>
<comment type="caution">
    <text evidence="1">The sequence shown here is derived from an EMBL/GenBank/DDBJ whole genome shotgun (WGS) entry which is preliminary data.</text>
</comment>
<keyword evidence="2" id="KW-1185">Reference proteome</keyword>
<evidence type="ECO:0000313" key="1">
    <source>
        <dbReference type="EMBL" id="ROP35740.1"/>
    </source>
</evidence>
<dbReference type="AlphaFoldDB" id="A0A3N1GZL2"/>
<proteinExistence type="predicted"/>
<evidence type="ECO:0000313" key="2">
    <source>
        <dbReference type="Proteomes" id="UP000268727"/>
    </source>
</evidence>
<protein>
    <submittedName>
        <fullName evidence="1">Uncharacterized protein</fullName>
    </submittedName>
</protein>
<gene>
    <name evidence="1" type="ORF">EDD40_0991</name>
</gene>
<reference evidence="1 2" key="1">
    <citation type="submission" date="2018-11" db="EMBL/GenBank/DDBJ databases">
        <title>Sequencing the genomes of 1000 actinobacteria strains.</title>
        <authorList>
            <person name="Klenk H.-P."/>
        </authorList>
    </citation>
    <scope>NUCLEOTIDE SEQUENCE [LARGE SCALE GENOMIC DNA]</scope>
    <source>
        <strain evidence="1 2">DSM 44231</strain>
    </source>
</reference>
<dbReference type="Proteomes" id="UP000268727">
    <property type="component" value="Unassembled WGS sequence"/>
</dbReference>
<organism evidence="1 2">
    <name type="scientific">Saccharothrix texasensis</name>
    <dbReference type="NCBI Taxonomy" id="103734"/>
    <lineage>
        <taxon>Bacteria</taxon>
        <taxon>Bacillati</taxon>
        <taxon>Actinomycetota</taxon>
        <taxon>Actinomycetes</taxon>
        <taxon>Pseudonocardiales</taxon>
        <taxon>Pseudonocardiaceae</taxon>
        <taxon>Saccharothrix</taxon>
    </lineage>
</organism>
<sequence length="268" mass="28371">MAAEVDRFPSAVFGLDSGFFHLPAAQARAWGVGDREIEGLRDLLAIGHLHFAFHDLVIDEGHAPAAMCVIADTSLLVYLDGLAALSPDSGDRYRSLHDRYYRDYAAAIGRDLAHRDGSRPYTVEDVIGLGDKAAPGMTALHVVADLASVPERGEPTARALLRLCTGLQLLDDLQDAAEDAASGNTTWPLASALLAYPDVDVTDADDLRAALVGSGAARACLNVAEWAFGDAFAQAGAADAGVLAQLADVWRQRAVDQRAALLTPIGQR</sequence>
<dbReference type="RefSeq" id="WP_148088687.1">
    <property type="nucleotide sequence ID" value="NZ_RJKM01000001.1"/>
</dbReference>